<sequence length="346" mass="39981">MNRLFPEQLIPSLERKLAALYFLVGEDPLLIEESLDAIQQAATKALFDEKIQLEINASTDWNDLFERGQSMGLFFNKQIIVLDLPENLTALLQSKLSEFISLLTPDVLPVFRFAKLTKAMEKQAWFVAANQYEPQAVVINCQTPNAEQLPRWVINRAKLLGLSIEQEAVQLLCYSYENNLLALKQTLQLLDLLYPDRKLTFARVNSVVEQSSVFTPFQWVDAMLAGKASRACRILNGLKDEDIQPIVLLRTLQRDFMTLFELSKTEQRPSLDSLLPTSQLREHFDRLKVWQNRRVLFTQAVQRLTYRKLYLFCQQLAEVERSAKQEFNDDVWLQLEALSIEFCATS</sequence>
<evidence type="ECO:0000256" key="7">
    <source>
        <dbReference type="ARBA" id="ARBA00034754"/>
    </source>
</evidence>
<evidence type="ECO:0000313" key="12">
    <source>
        <dbReference type="EMBL" id="RDE70801.1"/>
    </source>
</evidence>
<evidence type="ECO:0000256" key="9">
    <source>
        <dbReference type="NCBIfam" id="TIGR01128"/>
    </source>
</evidence>
<evidence type="ECO:0000256" key="1">
    <source>
        <dbReference type="ARBA" id="ARBA00012417"/>
    </source>
</evidence>
<gene>
    <name evidence="12" type="ORF">DPV83_07335</name>
</gene>
<dbReference type="SUPFAM" id="SSF48019">
    <property type="entry name" value="post-AAA+ oligomerization domain-like"/>
    <property type="match status" value="1"/>
</dbReference>
<dbReference type="InterPro" id="IPR005790">
    <property type="entry name" value="DNA_polIII_delta"/>
</dbReference>
<proteinExistence type="inferred from homology"/>
<evidence type="ECO:0000259" key="10">
    <source>
        <dbReference type="Pfam" id="PF06144"/>
    </source>
</evidence>
<comment type="similarity">
    <text evidence="7">Belongs to the DNA polymerase HolA subunit family.</text>
</comment>
<dbReference type="PANTHER" id="PTHR34388:SF1">
    <property type="entry name" value="DNA POLYMERASE III SUBUNIT DELTA"/>
    <property type="match status" value="1"/>
</dbReference>
<comment type="caution">
    <text evidence="12">The sequence shown here is derived from an EMBL/GenBank/DDBJ whole genome shotgun (WGS) entry which is preliminary data.</text>
</comment>
<dbReference type="CDD" id="cd18138">
    <property type="entry name" value="HLD_clamp_pol_III_delta"/>
    <property type="match status" value="1"/>
</dbReference>
<organism evidence="12 13">
    <name type="scientific">Aggregatibacter segnis</name>
    <dbReference type="NCBI Taxonomy" id="739"/>
    <lineage>
        <taxon>Bacteria</taxon>
        <taxon>Pseudomonadati</taxon>
        <taxon>Pseudomonadota</taxon>
        <taxon>Gammaproteobacteria</taxon>
        <taxon>Pasteurellales</taxon>
        <taxon>Pasteurellaceae</taxon>
        <taxon>Aggregatibacter</taxon>
    </lineage>
</organism>
<dbReference type="Gene3D" id="1.20.272.10">
    <property type="match status" value="1"/>
</dbReference>
<evidence type="ECO:0000256" key="4">
    <source>
        <dbReference type="ARBA" id="ARBA00022695"/>
    </source>
</evidence>
<dbReference type="GO" id="GO:0006261">
    <property type="term" value="P:DNA-templated DNA replication"/>
    <property type="evidence" value="ECO:0007669"/>
    <property type="project" value="TreeGrafter"/>
</dbReference>
<evidence type="ECO:0000313" key="13">
    <source>
        <dbReference type="Proteomes" id="UP000253998"/>
    </source>
</evidence>
<evidence type="ECO:0000256" key="8">
    <source>
        <dbReference type="ARBA" id="ARBA00049244"/>
    </source>
</evidence>
<keyword evidence="4" id="KW-0548">Nucleotidyltransferase</keyword>
<evidence type="ECO:0000256" key="5">
    <source>
        <dbReference type="ARBA" id="ARBA00022705"/>
    </source>
</evidence>
<dbReference type="Proteomes" id="UP000253998">
    <property type="component" value="Unassembled WGS sequence"/>
</dbReference>
<accession>A0A8B2U6S6</accession>
<keyword evidence="3" id="KW-0808">Transferase</keyword>
<evidence type="ECO:0000256" key="6">
    <source>
        <dbReference type="ARBA" id="ARBA00022932"/>
    </source>
</evidence>
<dbReference type="InterPro" id="IPR032780">
    <property type="entry name" value="DNA_pol3_delt_C"/>
</dbReference>
<feature type="domain" description="DNA polymerase III delta N-terminal" evidence="10">
    <location>
        <begin position="21"/>
        <end position="142"/>
    </location>
</feature>
<keyword evidence="5" id="KW-0235">DNA replication</keyword>
<dbReference type="GO" id="GO:0003887">
    <property type="term" value="F:DNA-directed DNA polymerase activity"/>
    <property type="evidence" value="ECO:0007669"/>
    <property type="project" value="UniProtKB-UniRule"/>
</dbReference>
<dbReference type="Gene3D" id="1.10.8.60">
    <property type="match status" value="1"/>
</dbReference>
<dbReference type="SUPFAM" id="SSF52540">
    <property type="entry name" value="P-loop containing nucleoside triphosphate hydrolases"/>
    <property type="match status" value="1"/>
</dbReference>
<reference evidence="12 13" key="1">
    <citation type="submission" date="2018-05" db="EMBL/GenBank/DDBJ databases">
        <title>Draft Genome Sequences for a Diverse set of 7 Haemophilus Species.</title>
        <authorList>
            <person name="Nichols M."/>
            <person name="Topaz N."/>
            <person name="Wang X."/>
            <person name="Wang X."/>
            <person name="Boxrud D."/>
        </authorList>
    </citation>
    <scope>NUCLEOTIDE SEQUENCE [LARGE SCALE GENOMIC DNA]</scope>
    <source>
        <strain evidence="12 13">C2001002503</strain>
    </source>
</reference>
<evidence type="ECO:0000259" key="11">
    <source>
        <dbReference type="Pfam" id="PF14840"/>
    </source>
</evidence>
<dbReference type="GO" id="GO:0009360">
    <property type="term" value="C:DNA polymerase III complex"/>
    <property type="evidence" value="ECO:0007669"/>
    <property type="project" value="UniProtKB-UniRule"/>
</dbReference>
<dbReference type="Pfam" id="PF06144">
    <property type="entry name" value="DNA_pol3_delta"/>
    <property type="match status" value="1"/>
</dbReference>
<dbReference type="AlphaFoldDB" id="A0A8B2U6S6"/>
<evidence type="ECO:0000256" key="3">
    <source>
        <dbReference type="ARBA" id="ARBA00022679"/>
    </source>
</evidence>
<dbReference type="PANTHER" id="PTHR34388">
    <property type="entry name" value="DNA POLYMERASE III SUBUNIT DELTA"/>
    <property type="match status" value="1"/>
</dbReference>
<comment type="catalytic activity">
    <reaction evidence="8">
        <text>DNA(n) + a 2'-deoxyribonucleoside 5'-triphosphate = DNA(n+1) + diphosphate</text>
        <dbReference type="Rhea" id="RHEA:22508"/>
        <dbReference type="Rhea" id="RHEA-COMP:17339"/>
        <dbReference type="Rhea" id="RHEA-COMP:17340"/>
        <dbReference type="ChEBI" id="CHEBI:33019"/>
        <dbReference type="ChEBI" id="CHEBI:61560"/>
        <dbReference type="ChEBI" id="CHEBI:173112"/>
        <dbReference type="EC" id="2.7.7.7"/>
    </reaction>
</comment>
<feature type="domain" description="DNA polymerase III subunit delta C-terminal" evidence="11">
    <location>
        <begin position="216"/>
        <end position="344"/>
    </location>
</feature>
<dbReference type="Gene3D" id="3.40.50.300">
    <property type="entry name" value="P-loop containing nucleotide triphosphate hydrolases"/>
    <property type="match status" value="1"/>
</dbReference>
<evidence type="ECO:0000256" key="2">
    <source>
        <dbReference type="ARBA" id="ARBA00017703"/>
    </source>
</evidence>
<dbReference type="InterPro" id="IPR008921">
    <property type="entry name" value="DNA_pol3_clamp-load_cplx_C"/>
</dbReference>
<dbReference type="InterPro" id="IPR010372">
    <property type="entry name" value="DNA_pol3_delta_N"/>
</dbReference>
<dbReference type="EC" id="2.7.7.7" evidence="1 9"/>
<dbReference type="InterPro" id="IPR027417">
    <property type="entry name" value="P-loop_NTPase"/>
</dbReference>
<protein>
    <recommendedName>
        <fullName evidence="2 9">DNA polymerase III subunit delta</fullName>
        <ecNumber evidence="1 9">2.7.7.7</ecNumber>
    </recommendedName>
</protein>
<dbReference type="RefSeq" id="WP_111296409.1">
    <property type="nucleotide sequence ID" value="NZ_QEPM01000004.1"/>
</dbReference>
<keyword evidence="6" id="KW-0239">DNA-directed DNA polymerase</keyword>
<dbReference type="GO" id="GO:0003677">
    <property type="term" value="F:DNA binding"/>
    <property type="evidence" value="ECO:0007669"/>
    <property type="project" value="InterPro"/>
</dbReference>
<dbReference type="EMBL" id="QEPM01000004">
    <property type="protein sequence ID" value="RDE70801.1"/>
    <property type="molecule type" value="Genomic_DNA"/>
</dbReference>
<dbReference type="Pfam" id="PF14840">
    <property type="entry name" value="DNA_pol3_delt_C"/>
    <property type="match status" value="1"/>
</dbReference>
<name>A0A8B2U6S6_9PAST</name>
<dbReference type="NCBIfam" id="TIGR01128">
    <property type="entry name" value="holA"/>
    <property type="match status" value="1"/>
</dbReference>